<keyword evidence="4 13" id="KW-0963">Cytoplasm</keyword>
<dbReference type="PANTHER" id="PTHR30307:SF0">
    <property type="entry name" value="S-ADENOSYLMETHIONINE:TRNA RIBOSYLTRANSFERASE-ISOMERASE"/>
    <property type="match status" value="1"/>
</dbReference>
<dbReference type="GO" id="GO:0005737">
    <property type="term" value="C:cytoplasm"/>
    <property type="evidence" value="ECO:0007669"/>
    <property type="project" value="UniProtKB-SubCell"/>
</dbReference>
<dbReference type="InterPro" id="IPR042119">
    <property type="entry name" value="QueA_dom2"/>
</dbReference>
<evidence type="ECO:0000256" key="12">
    <source>
        <dbReference type="ARBA" id="ARBA00076160"/>
    </source>
</evidence>
<gene>
    <name evidence="13 14" type="primary">queA</name>
    <name evidence="14" type="ORF">CBM2589_B220243</name>
</gene>
<dbReference type="GO" id="GO:0051075">
    <property type="term" value="F:S-adenosylmethionine:tRNA ribosyltransferase-isomerase activity"/>
    <property type="evidence" value="ECO:0007669"/>
    <property type="project" value="UniProtKB-EC"/>
</dbReference>
<evidence type="ECO:0000313" key="15">
    <source>
        <dbReference type="Proteomes" id="UP000256297"/>
    </source>
</evidence>
<evidence type="ECO:0000256" key="13">
    <source>
        <dbReference type="HAMAP-Rule" id="MF_00113"/>
    </source>
</evidence>
<dbReference type="AlphaFoldDB" id="A0A975X065"/>
<comment type="subcellular location">
    <subcellularLocation>
        <location evidence="1 13">Cytoplasm</location>
    </subcellularLocation>
</comment>
<dbReference type="InterPro" id="IPR042118">
    <property type="entry name" value="QueA_dom1"/>
</dbReference>
<dbReference type="NCBIfam" id="NF001140">
    <property type="entry name" value="PRK00147.1"/>
    <property type="match status" value="1"/>
</dbReference>
<comment type="subunit">
    <text evidence="3 13">Monomer.</text>
</comment>
<comment type="similarity">
    <text evidence="9 13">Belongs to the QueA family.</text>
</comment>
<dbReference type="EC" id="2.4.99.17" evidence="10 13"/>
<dbReference type="EMBL" id="OFSP01000015">
    <property type="protein sequence ID" value="SOY49363.1"/>
    <property type="molecule type" value="Genomic_DNA"/>
</dbReference>
<dbReference type="Gene3D" id="2.40.10.240">
    <property type="entry name" value="QueA-like"/>
    <property type="match status" value="1"/>
</dbReference>
<dbReference type="HAMAP" id="MF_00113">
    <property type="entry name" value="QueA"/>
    <property type="match status" value="1"/>
</dbReference>
<dbReference type="InterPro" id="IPR003699">
    <property type="entry name" value="QueA"/>
</dbReference>
<dbReference type="GO" id="GO:0008616">
    <property type="term" value="P:tRNA queuosine(34) biosynthetic process"/>
    <property type="evidence" value="ECO:0007669"/>
    <property type="project" value="UniProtKB-UniRule"/>
</dbReference>
<comment type="function">
    <text evidence="13">Transfers and isomerizes the ribose moiety from AdoMet to the 7-aminomethyl group of 7-deazaguanine (preQ1-tRNA) to give epoxyqueuosine (oQ-tRNA).</text>
</comment>
<evidence type="ECO:0000256" key="10">
    <source>
        <dbReference type="ARBA" id="ARBA00066503"/>
    </source>
</evidence>
<keyword evidence="14" id="KW-0328">Glycosyltransferase</keyword>
<evidence type="ECO:0000256" key="9">
    <source>
        <dbReference type="ARBA" id="ARBA00061210"/>
    </source>
</evidence>
<dbReference type="PANTHER" id="PTHR30307">
    <property type="entry name" value="S-ADENOSYLMETHIONINE:TRNA RIBOSYLTRANSFERASE-ISOMERASE"/>
    <property type="match status" value="1"/>
</dbReference>
<accession>A0A975X065</accession>
<evidence type="ECO:0000256" key="6">
    <source>
        <dbReference type="ARBA" id="ARBA00022691"/>
    </source>
</evidence>
<keyword evidence="7 13" id="KW-0671">Queuosine biosynthesis</keyword>
<evidence type="ECO:0000256" key="5">
    <source>
        <dbReference type="ARBA" id="ARBA00022679"/>
    </source>
</evidence>
<protein>
    <recommendedName>
        <fullName evidence="11 13">S-adenosylmethionine:tRNA ribosyltransferase-isomerase</fullName>
        <ecNumber evidence="10 13">2.4.99.17</ecNumber>
    </recommendedName>
    <alternativeName>
        <fullName evidence="12 13">Queuosine biosynthesis protein QueA</fullName>
    </alternativeName>
</protein>
<comment type="pathway">
    <text evidence="2 13">tRNA modification; tRNA-queuosine biosynthesis.</text>
</comment>
<evidence type="ECO:0000313" key="14">
    <source>
        <dbReference type="EMBL" id="SOY49363.1"/>
    </source>
</evidence>
<sequence>MPGARLRHSLQPTQTAPPTMLTLSDFDFPLPPELIAQSALPDRSASRLLVVQRLAPGDSADAVRMVDRAFSDIVDYLGPDDLLVFNDTRVIKARFFGHKPSGGKVEVLVERVLDSHTVLAQVRASKTPAAGSALHLADGAFAVTVGPRVDQFFTLRFPEPALDLIERYGRLPLPPYITHDPDAYDETRYQTVYARSPGAVAAPTAGLHFDDALFARLDAAGVRRAFLTLHVGAGTFQPVRTENLAEHKMHSEWYAISDDLAQAVRDTRARGGRVIAVGTTSLRALESAAQADGTLAAGSGDTDIFITPGYRFRLVDALITNFHLPRSTLLMLVSALAGVQAIRAAYRHAVEQRYRFFSYGDAMLLTRQPDAAAAA</sequence>
<name>A0A975X065_9BURK</name>
<comment type="catalytic activity">
    <reaction evidence="8 13">
        <text>7-aminomethyl-7-carbaguanosine(34) in tRNA + S-adenosyl-L-methionine = epoxyqueuosine(34) in tRNA + adenine + L-methionine + 2 H(+)</text>
        <dbReference type="Rhea" id="RHEA:32155"/>
        <dbReference type="Rhea" id="RHEA-COMP:10342"/>
        <dbReference type="Rhea" id="RHEA-COMP:18582"/>
        <dbReference type="ChEBI" id="CHEBI:15378"/>
        <dbReference type="ChEBI" id="CHEBI:16708"/>
        <dbReference type="ChEBI" id="CHEBI:57844"/>
        <dbReference type="ChEBI" id="CHEBI:59789"/>
        <dbReference type="ChEBI" id="CHEBI:82833"/>
        <dbReference type="ChEBI" id="CHEBI:194443"/>
        <dbReference type="EC" id="2.4.99.17"/>
    </reaction>
</comment>
<dbReference type="InterPro" id="IPR036100">
    <property type="entry name" value="QueA_sf"/>
</dbReference>
<evidence type="ECO:0000256" key="11">
    <source>
        <dbReference type="ARBA" id="ARBA00069325"/>
    </source>
</evidence>
<dbReference type="NCBIfam" id="TIGR00113">
    <property type="entry name" value="queA"/>
    <property type="match status" value="1"/>
</dbReference>
<evidence type="ECO:0000256" key="2">
    <source>
        <dbReference type="ARBA" id="ARBA00004691"/>
    </source>
</evidence>
<dbReference type="Pfam" id="PF02547">
    <property type="entry name" value="Queuosine_synth"/>
    <property type="match status" value="1"/>
</dbReference>
<evidence type="ECO:0000256" key="7">
    <source>
        <dbReference type="ARBA" id="ARBA00022785"/>
    </source>
</evidence>
<keyword evidence="6 13" id="KW-0949">S-adenosyl-L-methionine</keyword>
<evidence type="ECO:0000256" key="1">
    <source>
        <dbReference type="ARBA" id="ARBA00004496"/>
    </source>
</evidence>
<organism evidence="14 15">
    <name type="scientific">Cupriavidus taiwanensis</name>
    <dbReference type="NCBI Taxonomy" id="164546"/>
    <lineage>
        <taxon>Bacteria</taxon>
        <taxon>Pseudomonadati</taxon>
        <taxon>Pseudomonadota</taxon>
        <taxon>Betaproteobacteria</taxon>
        <taxon>Burkholderiales</taxon>
        <taxon>Burkholderiaceae</taxon>
        <taxon>Cupriavidus</taxon>
    </lineage>
</organism>
<dbReference type="FunFam" id="3.40.1780.10:FF:000001">
    <property type="entry name" value="S-adenosylmethionine:tRNA ribosyltransferase-isomerase"/>
    <property type="match status" value="1"/>
</dbReference>
<reference evidence="14 15" key="1">
    <citation type="submission" date="2018-01" db="EMBL/GenBank/DDBJ databases">
        <authorList>
            <person name="Clerissi C."/>
        </authorList>
    </citation>
    <scope>NUCLEOTIDE SEQUENCE [LARGE SCALE GENOMIC DNA]</scope>
    <source>
        <strain evidence="14">Cupriavidus taiwanensis STM 3521</strain>
    </source>
</reference>
<comment type="caution">
    <text evidence="14">The sequence shown here is derived from an EMBL/GenBank/DDBJ whole genome shotgun (WGS) entry which is preliminary data.</text>
</comment>
<dbReference type="SUPFAM" id="SSF111337">
    <property type="entry name" value="QueA-like"/>
    <property type="match status" value="1"/>
</dbReference>
<dbReference type="Proteomes" id="UP000256297">
    <property type="component" value="Chromosome CBM2589_b"/>
</dbReference>
<evidence type="ECO:0000256" key="8">
    <source>
        <dbReference type="ARBA" id="ARBA00052751"/>
    </source>
</evidence>
<dbReference type="Gene3D" id="3.40.1780.10">
    <property type="entry name" value="QueA-like"/>
    <property type="match status" value="1"/>
</dbReference>
<evidence type="ECO:0000256" key="4">
    <source>
        <dbReference type="ARBA" id="ARBA00022490"/>
    </source>
</evidence>
<proteinExistence type="inferred from homology"/>
<evidence type="ECO:0000256" key="3">
    <source>
        <dbReference type="ARBA" id="ARBA00011245"/>
    </source>
</evidence>
<keyword evidence="5 13" id="KW-0808">Transferase</keyword>